<feature type="region of interest" description="Disordered" evidence="1">
    <location>
        <begin position="1"/>
        <end position="55"/>
    </location>
</feature>
<feature type="compositionally biased region" description="Basic and acidic residues" evidence="1">
    <location>
        <begin position="348"/>
        <end position="366"/>
    </location>
</feature>
<accession>A0A2V3J0S4</accession>
<proteinExistence type="predicted"/>
<dbReference type="SUPFAM" id="SSF49777">
    <property type="entry name" value="PEBP-like"/>
    <property type="match status" value="1"/>
</dbReference>
<dbReference type="AlphaFoldDB" id="A0A2V3J0S4"/>
<protein>
    <submittedName>
        <fullName evidence="3">Uncharacterized protein</fullName>
    </submittedName>
</protein>
<gene>
    <name evidence="3" type="ORF">BWQ96_02192</name>
</gene>
<comment type="caution">
    <text evidence="3">The sequence shown here is derived from an EMBL/GenBank/DDBJ whole genome shotgun (WGS) entry which is preliminary data.</text>
</comment>
<dbReference type="InterPro" id="IPR008914">
    <property type="entry name" value="PEBP"/>
</dbReference>
<feature type="compositionally biased region" description="Polar residues" evidence="1">
    <location>
        <begin position="332"/>
        <end position="342"/>
    </location>
</feature>
<feature type="compositionally biased region" description="Polar residues" evidence="1">
    <location>
        <begin position="307"/>
        <end position="322"/>
    </location>
</feature>
<dbReference type="EMBL" id="NBIV01000017">
    <property type="protein sequence ID" value="PXF48001.1"/>
    <property type="molecule type" value="Genomic_DNA"/>
</dbReference>
<sequence>MADEQTVPLRPVPRSPLLSPSERIPLAPAHTDHNASTPSAYESPSPPTSPSTEYPYGAVARVVPDSYVTQNRRLNGLADPQQTVHLITDSSASEYSADRYVDHTRLEISRLRQRLMDTYILGAVIVAITTIVSVIMASGLATMVANRNSAKLEIFSDWPDGGVIPLKYGCHAHGHHPISIPLRWENVPASATNLIVLFSHPGALHDSTVDPVHWFVTNIRLDEAAPSFMAPNASVNAALMPGGAVQRANAFSHQGYYWPPCSNTTSVFTVHAYAVEAPAVIEDTYDAREIIMRLDGVPGAKLHGTYSRHSPSNMDLSSSLQGHSHDDHHSNAGASQNDTEQAGNPKPHHPEPQHNESHNSEPEHSTPKHHQLVSSAAKPVEAPMKSAENPKSNN</sequence>
<feature type="region of interest" description="Disordered" evidence="1">
    <location>
        <begin position="303"/>
        <end position="394"/>
    </location>
</feature>
<evidence type="ECO:0000256" key="2">
    <source>
        <dbReference type="SAM" id="Phobius"/>
    </source>
</evidence>
<keyword evidence="2" id="KW-0472">Membrane</keyword>
<name>A0A2V3J0S4_9FLOR</name>
<keyword evidence="2" id="KW-1133">Transmembrane helix</keyword>
<dbReference type="Proteomes" id="UP000247409">
    <property type="component" value="Unassembled WGS sequence"/>
</dbReference>
<evidence type="ECO:0000256" key="1">
    <source>
        <dbReference type="SAM" id="MobiDB-lite"/>
    </source>
</evidence>
<reference evidence="3 4" key="1">
    <citation type="journal article" date="2018" name="Mol. Biol. Evol.">
        <title>Analysis of the draft genome of the red seaweed Gracilariopsis chorda provides insights into genome size evolution in Rhodophyta.</title>
        <authorList>
            <person name="Lee J."/>
            <person name="Yang E.C."/>
            <person name="Graf L."/>
            <person name="Yang J.H."/>
            <person name="Qiu H."/>
            <person name="Zel Zion U."/>
            <person name="Chan C.X."/>
            <person name="Stephens T.G."/>
            <person name="Weber A.P.M."/>
            <person name="Boo G.H."/>
            <person name="Boo S.M."/>
            <person name="Kim K.M."/>
            <person name="Shin Y."/>
            <person name="Jung M."/>
            <person name="Lee S.J."/>
            <person name="Yim H.S."/>
            <person name="Lee J.H."/>
            <person name="Bhattacharya D."/>
            <person name="Yoon H.S."/>
        </authorList>
    </citation>
    <scope>NUCLEOTIDE SEQUENCE [LARGE SCALE GENOMIC DNA]</scope>
    <source>
        <strain evidence="3 4">SKKU-2015</strain>
        <tissue evidence="3">Whole body</tissue>
    </source>
</reference>
<evidence type="ECO:0000313" key="4">
    <source>
        <dbReference type="Proteomes" id="UP000247409"/>
    </source>
</evidence>
<dbReference type="Pfam" id="PF01161">
    <property type="entry name" value="PBP"/>
    <property type="match status" value="1"/>
</dbReference>
<evidence type="ECO:0000313" key="3">
    <source>
        <dbReference type="EMBL" id="PXF48001.1"/>
    </source>
</evidence>
<dbReference type="OrthoDB" id="10439903at2759"/>
<keyword evidence="4" id="KW-1185">Reference proteome</keyword>
<dbReference type="Gene3D" id="3.90.280.10">
    <property type="entry name" value="PEBP-like"/>
    <property type="match status" value="1"/>
</dbReference>
<keyword evidence="2" id="KW-0812">Transmembrane</keyword>
<organism evidence="3 4">
    <name type="scientific">Gracilariopsis chorda</name>
    <dbReference type="NCBI Taxonomy" id="448386"/>
    <lineage>
        <taxon>Eukaryota</taxon>
        <taxon>Rhodophyta</taxon>
        <taxon>Florideophyceae</taxon>
        <taxon>Rhodymeniophycidae</taxon>
        <taxon>Gracilariales</taxon>
        <taxon>Gracilariaceae</taxon>
        <taxon>Gracilariopsis</taxon>
    </lineage>
</organism>
<feature type="transmembrane region" description="Helical" evidence="2">
    <location>
        <begin position="119"/>
        <end position="145"/>
    </location>
</feature>
<dbReference type="InterPro" id="IPR036610">
    <property type="entry name" value="PEBP-like_sf"/>
</dbReference>